<name>A0A0F9GRL5_9ZZZZ</name>
<dbReference type="GO" id="GO:0006355">
    <property type="term" value="P:regulation of DNA-templated transcription"/>
    <property type="evidence" value="ECO:0007669"/>
    <property type="project" value="InterPro"/>
</dbReference>
<sequence length="101" mass="11273">MNRGLAEQLSREPQEAQETKERLQVVTLRLPGELIARLDHIADERGYSSRSELVRQLLDLSLSGKTLSAELAQQAGEKFLSPILPRVENILKEIAAALPKE</sequence>
<dbReference type="CDD" id="cd22231">
    <property type="entry name" value="RHH_NikR_HicB-like"/>
    <property type="match status" value="1"/>
</dbReference>
<dbReference type="InterPro" id="IPR010985">
    <property type="entry name" value="Ribbon_hlx_hlx"/>
</dbReference>
<gene>
    <name evidence="3" type="ORF">LCGC14_1794480</name>
</gene>
<dbReference type="EMBL" id="LAZR01017198">
    <property type="protein sequence ID" value="KKM01435.1"/>
    <property type="molecule type" value="Genomic_DNA"/>
</dbReference>
<evidence type="ECO:0000259" key="2">
    <source>
        <dbReference type="Pfam" id="PF01402"/>
    </source>
</evidence>
<feature type="non-terminal residue" evidence="3">
    <location>
        <position position="101"/>
    </location>
</feature>
<evidence type="ECO:0000313" key="3">
    <source>
        <dbReference type="EMBL" id="KKM01435.1"/>
    </source>
</evidence>
<proteinExistence type="predicted"/>
<dbReference type="InterPro" id="IPR013321">
    <property type="entry name" value="Arc_rbn_hlx_hlx"/>
</dbReference>
<comment type="caution">
    <text evidence="3">The sequence shown here is derived from an EMBL/GenBank/DDBJ whole genome shotgun (WGS) entry which is preliminary data.</text>
</comment>
<feature type="domain" description="Ribbon-helix-helix protein CopG" evidence="2">
    <location>
        <begin position="25"/>
        <end position="59"/>
    </location>
</feature>
<accession>A0A0F9GRL5</accession>
<evidence type="ECO:0000256" key="1">
    <source>
        <dbReference type="SAM" id="MobiDB-lite"/>
    </source>
</evidence>
<organism evidence="3">
    <name type="scientific">marine sediment metagenome</name>
    <dbReference type="NCBI Taxonomy" id="412755"/>
    <lineage>
        <taxon>unclassified sequences</taxon>
        <taxon>metagenomes</taxon>
        <taxon>ecological metagenomes</taxon>
    </lineage>
</organism>
<feature type="compositionally biased region" description="Basic and acidic residues" evidence="1">
    <location>
        <begin position="9"/>
        <end position="20"/>
    </location>
</feature>
<dbReference type="InterPro" id="IPR002145">
    <property type="entry name" value="CopG"/>
</dbReference>
<protein>
    <recommendedName>
        <fullName evidence="2">Ribbon-helix-helix protein CopG domain-containing protein</fullName>
    </recommendedName>
</protein>
<dbReference type="Gene3D" id="1.10.1220.10">
    <property type="entry name" value="Met repressor-like"/>
    <property type="match status" value="1"/>
</dbReference>
<reference evidence="3" key="1">
    <citation type="journal article" date="2015" name="Nature">
        <title>Complex archaea that bridge the gap between prokaryotes and eukaryotes.</title>
        <authorList>
            <person name="Spang A."/>
            <person name="Saw J.H."/>
            <person name="Jorgensen S.L."/>
            <person name="Zaremba-Niedzwiedzka K."/>
            <person name="Martijn J."/>
            <person name="Lind A.E."/>
            <person name="van Eijk R."/>
            <person name="Schleper C."/>
            <person name="Guy L."/>
            <person name="Ettema T.J."/>
        </authorList>
    </citation>
    <scope>NUCLEOTIDE SEQUENCE</scope>
</reference>
<feature type="region of interest" description="Disordered" evidence="1">
    <location>
        <begin position="1"/>
        <end position="20"/>
    </location>
</feature>
<dbReference type="Pfam" id="PF01402">
    <property type="entry name" value="RHH_1"/>
    <property type="match status" value="1"/>
</dbReference>
<dbReference type="AlphaFoldDB" id="A0A0F9GRL5"/>
<dbReference type="SUPFAM" id="SSF47598">
    <property type="entry name" value="Ribbon-helix-helix"/>
    <property type="match status" value="1"/>
</dbReference>